<proteinExistence type="predicted"/>
<dbReference type="Proteomes" id="UP001281147">
    <property type="component" value="Unassembled WGS sequence"/>
</dbReference>
<evidence type="ECO:0000313" key="2">
    <source>
        <dbReference type="Proteomes" id="UP001281147"/>
    </source>
</evidence>
<name>A0ACC3MP93_9PEZI</name>
<keyword evidence="2" id="KW-1185">Reference proteome</keyword>
<sequence>MAHAEPMRSPCGGPTLHEHLADLVEAPTDRPSTVVMQGPSLAPNVSEAGEARVPLVETEDRATASEDHPGLPPYDLVWKITKIKRKTPGVFWKDTLKRRLAKVSNEEGLHRDGAVASHAIVIISLSGRPGRKIERRSPRARVDWEFVEAKLGEWASLHSQAKVLKVELVVNFETKLRGKNKAGSASQRMRAECDDLLPVQEASAGATPSWPATYQKFRCTAVGCSGAGHYCWCEPLTGQHHTLQPQDLQELGKRGITTHGSVPKELGDVLQKRCSSHRKRKAGALGLQAIEVAQSPAANTSRGTHVSMHSAKSPISQSYSSLGWALGCVGLEEMVNAYSQWHQGRTNNASWILDTQKAAEVSIDEELDLKQIGHEVGHEFFVQRGVKEGTARRWVGEVSRWIKIKQADFASSFSSPVLL</sequence>
<accession>A0ACC3MP93</accession>
<organism evidence="1 2">
    <name type="scientific">Vermiconidia calcicola</name>
    <dbReference type="NCBI Taxonomy" id="1690605"/>
    <lineage>
        <taxon>Eukaryota</taxon>
        <taxon>Fungi</taxon>
        <taxon>Dikarya</taxon>
        <taxon>Ascomycota</taxon>
        <taxon>Pezizomycotina</taxon>
        <taxon>Dothideomycetes</taxon>
        <taxon>Dothideomycetidae</taxon>
        <taxon>Mycosphaerellales</taxon>
        <taxon>Extremaceae</taxon>
        <taxon>Vermiconidia</taxon>
    </lineage>
</organism>
<gene>
    <name evidence="1" type="ORF">LTR37_015911</name>
</gene>
<dbReference type="EMBL" id="JAUTXU010000184">
    <property type="protein sequence ID" value="KAK3700510.1"/>
    <property type="molecule type" value="Genomic_DNA"/>
</dbReference>
<evidence type="ECO:0000313" key="1">
    <source>
        <dbReference type="EMBL" id="KAK3700510.1"/>
    </source>
</evidence>
<protein>
    <submittedName>
        <fullName evidence="1">Uncharacterized protein</fullName>
    </submittedName>
</protein>
<comment type="caution">
    <text evidence="1">The sequence shown here is derived from an EMBL/GenBank/DDBJ whole genome shotgun (WGS) entry which is preliminary data.</text>
</comment>
<reference evidence="1" key="1">
    <citation type="submission" date="2023-07" db="EMBL/GenBank/DDBJ databases">
        <title>Black Yeasts Isolated from many extreme environments.</title>
        <authorList>
            <person name="Coleine C."/>
            <person name="Stajich J.E."/>
            <person name="Selbmann L."/>
        </authorList>
    </citation>
    <scope>NUCLEOTIDE SEQUENCE</scope>
    <source>
        <strain evidence="1">CCFEE 5714</strain>
    </source>
</reference>